<proteinExistence type="predicted"/>
<evidence type="ECO:0000313" key="2">
    <source>
        <dbReference type="Proteomes" id="UP000024635"/>
    </source>
</evidence>
<accession>A0A016S017</accession>
<gene>
    <name evidence="1" type="primary">Acey_s0326.g2574</name>
    <name evidence="1" type="ORF">Y032_0326g2574</name>
</gene>
<sequence length="117" mass="13231">MLSGCDALSLKQPKLYQNEFDYISRYEESFQVQFFFPFLRCINAEHFFAGAIDTSMAYEKNCQALSCFFTAAFGRRLFITFDIITKSSSRKLQAFGVSFRKRNAAISSAPVSTTPGS</sequence>
<evidence type="ECO:0000313" key="1">
    <source>
        <dbReference type="EMBL" id="EYB83958.1"/>
    </source>
</evidence>
<organism evidence="1 2">
    <name type="scientific">Ancylostoma ceylanicum</name>
    <dbReference type="NCBI Taxonomy" id="53326"/>
    <lineage>
        <taxon>Eukaryota</taxon>
        <taxon>Metazoa</taxon>
        <taxon>Ecdysozoa</taxon>
        <taxon>Nematoda</taxon>
        <taxon>Chromadorea</taxon>
        <taxon>Rhabditida</taxon>
        <taxon>Rhabditina</taxon>
        <taxon>Rhabditomorpha</taxon>
        <taxon>Strongyloidea</taxon>
        <taxon>Ancylostomatidae</taxon>
        <taxon>Ancylostomatinae</taxon>
        <taxon>Ancylostoma</taxon>
    </lineage>
</organism>
<comment type="caution">
    <text evidence="1">The sequence shown here is derived from an EMBL/GenBank/DDBJ whole genome shotgun (WGS) entry which is preliminary data.</text>
</comment>
<dbReference type="Proteomes" id="UP000024635">
    <property type="component" value="Unassembled WGS sequence"/>
</dbReference>
<keyword evidence="2" id="KW-1185">Reference proteome</keyword>
<reference evidence="2" key="1">
    <citation type="journal article" date="2015" name="Nat. Genet.">
        <title>The genome and transcriptome of the zoonotic hookworm Ancylostoma ceylanicum identify infection-specific gene families.</title>
        <authorList>
            <person name="Schwarz E.M."/>
            <person name="Hu Y."/>
            <person name="Antoshechkin I."/>
            <person name="Miller M.M."/>
            <person name="Sternberg P.W."/>
            <person name="Aroian R.V."/>
        </authorList>
    </citation>
    <scope>NUCLEOTIDE SEQUENCE</scope>
    <source>
        <strain evidence="2">HY135</strain>
    </source>
</reference>
<dbReference type="AlphaFoldDB" id="A0A016S017"/>
<protein>
    <submittedName>
        <fullName evidence="1">Uncharacterized protein</fullName>
    </submittedName>
</protein>
<name>A0A016S017_9BILA</name>
<dbReference type="EMBL" id="JARK01001662">
    <property type="protein sequence ID" value="EYB83958.1"/>
    <property type="molecule type" value="Genomic_DNA"/>
</dbReference>